<dbReference type="GO" id="GO:0030246">
    <property type="term" value="F:carbohydrate binding"/>
    <property type="evidence" value="ECO:0007669"/>
    <property type="project" value="UniProtKB-KW"/>
</dbReference>
<evidence type="ECO:0000256" key="3">
    <source>
        <dbReference type="ARBA" id="ARBA00022729"/>
    </source>
</evidence>
<dbReference type="Gene3D" id="2.80.10.50">
    <property type="match status" value="2"/>
</dbReference>
<dbReference type="InterPro" id="IPR053180">
    <property type="entry name" value="Ca-binding_acidic-repeat"/>
</dbReference>
<dbReference type="Gene3D" id="4.10.1080.10">
    <property type="entry name" value="TSP type-3 repeat"/>
    <property type="match status" value="3"/>
</dbReference>
<keyword evidence="6" id="KW-1133">Transmembrane helix</keyword>
<comment type="subcellular location">
    <subcellularLocation>
        <location evidence="1">Secreted</location>
    </subcellularLocation>
</comment>
<dbReference type="InterPro" id="IPR018247">
    <property type="entry name" value="EF_Hand_1_Ca_BS"/>
</dbReference>
<name>D7E7S9_METEZ</name>
<dbReference type="STRING" id="644295.Metev_1289"/>
<reference evidence="8 9" key="1">
    <citation type="submission" date="2010-06" db="EMBL/GenBank/DDBJ databases">
        <title>Complete sequence chromosome of Methanohalobium evestigatum Z-7303.</title>
        <authorList>
            <consortium name="US DOE Joint Genome Institute"/>
            <person name="Lucas S."/>
            <person name="Copeland A."/>
            <person name="Lapidus A."/>
            <person name="Cheng J.-F."/>
            <person name="Bruce D."/>
            <person name="Goodwin L."/>
            <person name="Pitluck S."/>
            <person name="Saunders E."/>
            <person name="Detter J.C."/>
            <person name="Han C."/>
            <person name="Tapia R."/>
            <person name="Land M."/>
            <person name="Hauser L."/>
            <person name="Kyrpides N."/>
            <person name="Mikhailova N."/>
            <person name="Sieprawska-Lupa M."/>
            <person name="Whitman W.B."/>
            <person name="Anderson I."/>
            <person name="Woyke T."/>
        </authorList>
    </citation>
    <scope>NUCLEOTIDE SEQUENCE [LARGE SCALE GENOMIC DNA]</scope>
    <source>
        <strain evidence="9">ATCC BAA-1072 / DSM 3721 / NBRC 107634 / OCM 161 / Z-7303</strain>
    </source>
</reference>
<keyword evidence="4" id="KW-0106">Calcium</keyword>
<evidence type="ECO:0000259" key="7">
    <source>
        <dbReference type="SMART" id="SM00458"/>
    </source>
</evidence>
<dbReference type="SUPFAM" id="SSF50370">
    <property type="entry name" value="Ricin B-like lectins"/>
    <property type="match status" value="1"/>
</dbReference>
<keyword evidence="6" id="KW-0812">Transmembrane</keyword>
<keyword evidence="3" id="KW-0732">Signal</keyword>
<evidence type="ECO:0000256" key="6">
    <source>
        <dbReference type="SAM" id="Phobius"/>
    </source>
</evidence>
<evidence type="ECO:0000256" key="5">
    <source>
        <dbReference type="SAM" id="MobiDB-lite"/>
    </source>
</evidence>
<dbReference type="Pfam" id="PF25490">
    <property type="entry name" value="DUF7910"/>
    <property type="match status" value="1"/>
</dbReference>
<proteinExistence type="predicted"/>
<organism evidence="8 9">
    <name type="scientific">Methanohalobium evestigatum (strain ATCC BAA-1072 / DSM 3721 / NBRC 107634 / OCM 161 / Z-7303)</name>
    <dbReference type="NCBI Taxonomy" id="644295"/>
    <lineage>
        <taxon>Archaea</taxon>
        <taxon>Methanobacteriati</taxon>
        <taxon>Methanobacteriota</taxon>
        <taxon>Stenosarchaea group</taxon>
        <taxon>Methanomicrobia</taxon>
        <taxon>Methanosarcinales</taxon>
        <taxon>Methanosarcinaceae</taxon>
        <taxon>Methanohalobium</taxon>
    </lineage>
</organism>
<dbReference type="OrthoDB" id="86147at2157"/>
<dbReference type="InterPro" id="IPR000772">
    <property type="entry name" value="Ricin_B_lectin"/>
</dbReference>
<dbReference type="PANTHER" id="PTHR37467">
    <property type="entry name" value="EXPORTED CALCIUM-BINDING GLYCOPROTEIN-RELATED"/>
    <property type="match status" value="1"/>
</dbReference>
<dbReference type="CDD" id="cd00161">
    <property type="entry name" value="beta-trefoil_Ricin-like"/>
    <property type="match status" value="1"/>
</dbReference>
<keyword evidence="2" id="KW-0964">Secreted</keyword>
<sequence length="2140" mass="237850">MATGKAIVRCVHFRFFLQFFAVFTTILMIGAGISPALAVPENDSFFNSSSESATVSPIEVSALNAVAQSIAIANQRSTGINQDISVASKISSEPAPLNIPTSNTDMNPDDYGPDSDGDGISDSLEETHGTDVNNTDSDFDRLDDLYEIQNGLDPLDPDSNHDGLADYFEVHNVTSLDIDGDGFENAWDLDNDGDGVIDALDLSPFSKSVSNESFEFNINTSGQPTYLNFQIRPENPEHLNLFLQSWDWPDDSQGTMKDLNSSKNDVDVTPMLELTVPSDCNIISAVDGKCLQTQNNTNKNVTNVTTGNCTGEDNQLWKLEPADENHYSIILKNTSKCLQVGNASQDGVVNVTIGDYTGQDHQLWKLESENERYYKLAAKHSGKYLEIDNTTNKTLIQNASQGNNRQLWEIEIVGGINSNPDDLKDYGISTTLGKAYVPLSPVKDFGNTVALNARMFYPQDISQDVLTRAQLTWMVTGQTDRPKKVSLKTHKGQYVSVDSTTSELVARSNTITNDSIFEIVYLDNNKAALKTSGNKYVYAANGGGEELIANSTEIGEWEIFELVQLENGKIALKANNSQYVSAENGGGAGLVADKDDHRDWESFSLTNHEYESISSTLATYDEGFMLTGFNVEENHGSDFGLFYSKDKERTFEAGFIFAYTFLRDQTCIDEMPDKLHDEHNVTIDYQTGSAGHQDKALAMVTSKITPDILSSLPEDIIFPVIGVFEDDFRQTSMDDLAVESSVTGSSFDIDLKSQPLTTTKSMKMSWYDTGTDETLTTENVLEEVQEWGIDNSIDEDTLATFMNLVIAWETGETTVTKIGNIVTDFSSPEGDDVLDAINSFGIASVSFVCNLIIGGTALYSYIAFTKIEPLAKIAGQTNWKLMKAMSESISKVSTGTLGFVNRASSVISAIGWAVVGAVAFYAFWSIAKSEGWSEYGVFVGSLYATLMVLYAVALWAIASIPVVGWAIAALVALTDLIIGWIFGKGWSQMFFEWLIGLFTEVRVRTELDMKMQDMSVNVDDYMNNGLTEGDRIELDSKFKGIVTTTKHGSYSNVINSYIYPQYRCSSEYTIDYNSTTTEGNTSVNKEEKTVNIEIFKGFTYTYTYDIWKKETDYATNLWVKPEAAVNFPFEFCLRSNYKVYYDNCWWLFGWHCSQKSKVDSQDSDPTTFYFDVMPEDIENFANWTAISSNDIDGDGVLNEDEMRYGSFQIRWDTDNDGLSDGYEIEYGTSPVNTDTDGDGLEDGVELRYGYDPLNRDTDGDKLSDFEEHQGWDIEYEFYGEKFTQHVWSSPLQQDTDNDGLSDFSEFLKGLNPRSRDTNGNGILDPEDPDFISKAYISNVDMNGMGSSVKTDPGTNITAIINYTLTGKSNDSGDDPARCWLFVSLENSTLNEEIYNGTPAVKNETFGSSTVLFNAPNSTGIFNLSFYQTWNKSQTATDEENREVIGIIDTQDYPDRGEGWVDNGEDKDGDDIIDANEKIGWPVIITNSTGTYTVYVTSDPKFKDSDFDGLNDYTECYLPDNTSSNPRNSDTDGDGLYDYVEYNIGTNLTNYDTDGDGLDDGTEIFFGSSPFNQDTDGDGLDDRTEYDISSNPLDEDTDSDGLSDHEEYEFGSNILKPDPDEDGLFDNLELEYDTDPFDPDTDGDGLDDGHEVHVAGTDPTSLDTDSDGLSDFEEMEIRTDPLSKDTDNDGLNDSQEINIGTNPLIEDTDLDAVNDSHDMDSFIPNVRNITVVYDATEENEELLDTLNKYTNITIYSADEFLMNHSDEQHVLLLGKLGTNDNTAGNLIYNVLRDDGDTLTNMLISNYDRMAVRYGVWNQTQTVVMLSKPYMYDYCRILDVFRSEKITTSTSSIQVESMAEKKIFLIDSADSVKRTDSSVGMVFDTNVTPFVSIRLLKTSSTPLSSSSGLSSDEYALGKYLEVILDENLENSEDNVMNSSLVTIYYRSGELDRNSDGDSSDTYDIDEKTLSVYRFNEDKHKWVKLQNTGVHTGNVEMYGEKYAGYIWVKVPQFSIFTLAGTLNRAESNGPIDSDLDGLANVVEYRIGTDPFNPDTDGDGIIDSKDSDPLVPFKPDQEIEQEDDIDGSKAPVEQPSDDADIVEPAPDEPLPDKEGLVPYSVWIMFIIAGIVVLMSYLLLSRKKR</sequence>
<feature type="transmembrane region" description="Helical" evidence="6">
    <location>
        <begin position="962"/>
        <end position="982"/>
    </location>
</feature>
<dbReference type="KEGG" id="mev:Metev_1289"/>
<dbReference type="Pfam" id="PF18884">
    <property type="entry name" value="TSP3_bac"/>
    <property type="match status" value="10"/>
</dbReference>
<dbReference type="InterPro" id="IPR008999">
    <property type="entry name" value="Actin-crosslinking"/>
</dbReference>
<evidence type="ECO:0000313" key="9">
    <source>
        <dbReference type="Proteomes" id="UP000000391"/>
    </source>
</evidence>
<dbReference type="SUPFAM" id="SSF50405">
    <property type="entry name" value="Actin-crosslinking proteins"/>
    <property type="match status" value="2"/>
</dbReference>
<dbReference type="InterPro" id="IPR035992">
    <property type="entry name" value="Ricin_B-like_lectins"/>
</dbReference>
<keyword evidence="8" id="KW-0430">Lectin</keyword>
<dbReference type="HOGENOM" id="CLU_234803_0_0_2"/>
<dbReference type="CDD" id="cd00257">
    <property type="entry name" value="beta-trefoil_FSCN-like"/>
    <property type="match status" value="1"/>
</dbReference>
<feature type="transmembrane region" description="Helical" evidence="6">
    <location>
        <begin position="906"/>
        <end position="924"/>
    </location>
</feature>
<feature type="compositionally biased region" description="Acidic residues" evidence="5">
    <location>
        <begin position="1618"/>
        <end position="1645"/>
    </location>
</feature>
<evidence type="ECO:0000256" key="1">
    <source>
        <dbReference type="ARBA" id="ARBA00004613"/>
    </source>
</evidence>
<evidence type="ECO:0000313" key="8">
    <source>
        <dbReference type="EMBL" id="ADI74152.1"/>
    </source>
</evidence>
<dbReference type="PANTHER" id="PTHR37467:SF1">
    <property type="entry name" value="EXPORTED CALCIUM-BINDING GLYCOPROTEIN"/>
    <property type="match status" value="1"/>
</dbReference>
<dbReference type="SUPFAM" id="SSF103647">
    <property type="entry name" value="TSP type-3 repeat"/>
    <property type="match status" value="2"/>
</dbReference>
<feature type="region of interest" description="Disordered" evidence="5">
    <location>
        <begin position="91"/>
        <end position="139"/>
    </location>
</feature>
<feature type="compositionally biased region" description="Acidic residues" evidence="5">
    <location>
        <begin position="107"/>
        <end position="119"/>
    </location>
</feature>
<dbReference type="PROSITE" id="PS50231">
    <property type="entry name" value="RICIN_B_LECTIN"/>
    <property type="match status" value="1"/>
</dbReference>
<dbReference type="EMBL" id="CP002069">
    <property type="protein sequence ID" value="ADI74152.1"/>
    <property type="molecule type" value="Genomic_DNA"/>
</dbReference>
<dbReference type="PROSITE" id="PS00018">
    <property type="entry name" value="EF_HAND_1"/>
    <property type="match status" value="2"/>
</dbReference>
<gene>
    <name evidence="8" type="ordered locus">Metev_1289</name>
</gene>
<dbReference type="InterPro" id="IPR059100">
    <property type="entry name" value="TSP3_bac"/>
</dbReference>
<feature type="transmembrane region" description="Helical" evidence="6">
    <location>
        <begin position="936"/>
        <end position="955"/>
    </location>
</feature>
<feature type="transmembrane region" description="Helical" evidence="6">
    <location>
        <begin position="2115"/>
        <end position="2135"/>
    </location>
</feature>
<feature type="compositionally biased region" description="Acidic residues" evidence="5">
    <location>
        <begin position="1592"/>
        <end position="1608"/>
    </location>
</feature>
<dbReference type="SMART" id="SM00458">
    <property type="entry name" value="RICIN"/>
    <property type="match status" value="1"/>
</dbReference>
<feature type="region of interest" description="Disordered" evidence="5">
    <location>
        <begin position="2046"/>
        <end position="2106"/>
    </location>
</feature>
<dbReference type="Proteomes" id="UP000000391">
    <property type="component" value="Chromosome"/>
</dbReference>
<evidence type="ECO:0000256" key="4">
    <source>
        <dbReference type="ARBA" id="ARBA00022837"/>
    </source>
</evidence>
<feature type="region of interest" description="Disordered" evidence="5">
    <location>
        <begin position="1560"/>
        <end position="1667"/>
    </location>
</feature>
<keyword evidence="9" id="KW-1185">Reference proteome</keyword>
<dbReference type="CAZy" id="CBM13">
    <property type="family name" value="Carbohydrate-Binding Module Family 13"/>
</dbReference>
<dbReference type="InterPro" id="IPR057232">
    <property type="entry name" value="DUF7910"/>
</dbReference>
<evidence type="ECO:0000256" key="2">
    <source>
        <dbReference type="ARBA" id="ARBA00022525"/>
    </source>
</evidence>
<dbReference type="Pfam" id="PF00652">
    <property type="entry name" value="Ricin_B_lectin"/>
    <property type="match status" value="1"/>
</dbReference>
<dbReference type="GO" id="GO:0005509">
    <property type="term" value="F:calcium ion binding"/>
    <property type="evidence" value="ECO:0007669"/>
    <property type="project" value="InterPro"/>
</dbReference>
<feature type="transmembrane region" description="Helical" evidence="6">
    <location>
        <begin position="840"/>
        <end position="862"/>
    </location>
</feature>
<dbReference type="InterPro" id="IPR028974">
    <property type="entry name" value="TSP_type-3_rpt"/>
</dbReference>
<accession>D7E7S9</accession>
<protein>
    <submittedName>
        <fullName evidence="8">Ricin B lectin</fullName>
    </submittedName>
</protein>
<keyword evidence="6" id="KW-0472">Membrane</keyword>
<feature type="domain" description="Ricin B lectin" evidence="7">
    <location>
        <begin position="279"/>
        <end position="411"/>
    </location>
</feature>